<evidence type="ECO:0000313" key="1">
    <source>
        <dbReference type="EMBL" id="RUM99030.1"/>
    </source>
</evidence>
<keyword evidence="2" id="KW-1185">Reference proteome</keyword>
<proteinExistence type="predicted"/>
<dbReference type="EMBL" id="RKST01000003">
    <property type="protein sequence ID" value="RUM99030.1"/>
    <property type="molecule type" value="Genomic_DNA"/>
</dbReference>
<dbReference type="OrthoDB" id="7597216at2"/>
<evidence type="ECO:0000313" key="2">
    <source>
        <dbReference type="Proteomes" id="UP000281647"/>
    </source>
</evidence>
<dbReference type="Proteomes" id="UP000281647">
    <property type="component" value="Unassembled WGS sequence"/>
</dbReference>
<organism evidence="1 2">
    <name type="scientific">Borborobacter arsenicus</name>
    <dbReference type="NCBI Taxonomy" id="1851146"/>
    <lineage>
        <taxon>Bacteria</taxon>
        <taxon>Pseudomonadati</taxon>
        <taxon>Pseudomonadota</taxon>
        <taxon>Alphaproteobacteria</taxon>
        <taxon>Hyphomicrobiales</taxon>
        <taxon>Phyllobacteriaceae</taxon>
        <taxon>Borborobacter</taxon>
    </lineage>
</organism>
<dbReference type="Gene3D" id="1.10.3230.30">
    <property type="entry name" value="Phage gp6-like head-tail connector protein"/>
    <property type="match status" value="1"/>
</dbReference>
<dbReference type="InterPro" id="IPR021146">
    <property type="entry name" value="Phage_gp6-like_head-tail"/>
</dbReference>
<sequence>MWYTPKVVTPPTEPIDVAAAKKQLNVFHDDHDGYIGELISAARDHVEKYCGAAFASRDIEIEADAWSDLARLPVLPVSGITAIAYVDSDGATVTLPDTVYELRGDGIILKFSQTWPARQRGSLITVTATVGFETCPPAVRHAMLLWIDSAYENRETGEQLPWTTFDALLSNYRFYS</sequence>
<accession>A0A432VA69</accession>
<dbReference type="NCBIfam" id="TIGR01560">
    <property type="entry name" value="put_DNA_pack"/>
    <property type="match status" value="1"/>
</dbReference>
<reference evidence="1 2" key="1">
    <citation type="submission" date="2018-11" db="EMBL/GenBank/DDBJ databases">
        <title>Pseudaminobacter arsenicus sp. nov., an arsenic-resistant bacterium isolated from arsenic-rich aquifers.</title>
        <authorList>
            <person name="Mu Y."/>
        </authorList>
    </citation>
    <scope>NUCLEOTIDE SEQUENCE [LARGE SCALE GENOMIC DNA]</scope>
    <source>
        <strain evidence="1 2">CB3</strain>
    </source>
</reference>
<dbReference type="InterPro" id="IPR011738">
    <property type="entry name" value="Phage_CHP"/>
</dbReference>
<dbReference type="NCBIfam" id="TIGR02215">
    <property type="entry name" value="phage_chp_gp8"/>
    <property type="match status" value="1"/>
</dbReference>
<dbReference type="Pfam" id="PF05135">
    <property type="entry name" value="Phage_connect_1"/>
    <property type="match status" value="1"/>
</dbReference>
<name>A0A432VA69_9HYPH</name>
<dbReference type="AlphaFoldDB" id="A0A432VA69"/>
<dbReference type="RefSeq" id="WP_128624532.1">
    <property type="nucleotide sequence ID" value="NZ_ML133508.1"/>
</dbReference>
<gene>
    <name evidence="1" type="ORF">EET67_05165</name>
</gene>
<dbReference type="InterPro" id="IPR006450">
    <property type="entry name" value="Phage_HK97_gp6-like"/>
</dbReference>
<protein>
    <recommendedName>
        <fullName evidence="3">Phage gp6-like head-tail connector protein</fullName>
    </recommendedName>
</protein>
<evidence type="ECO:0008006" key="3">
    <source>
        <dbReference type="Google" id="ProtNLM"/>
    </source>
</evidence>
<dbReference type="CDD" id="cd08054">
    <property type="entry name" value="gp6"/>
    <property type="match status" value="1"/>
</dbReference>
<comment type="caution">
    <text evidence="1">The sequence shown here is derived from an EMBL/GenBank/DDBJ whole genome shotgun (WGS) entry which is preliminary data.</text>
</comment>